<protein>
    <recommendedName>
        <fullName evidence="5">Transmembrane protein</fullName>
    </recommendedName>
</protein>
<keyword evidence="2" id="KW-1133">Transmembrane helix</keyword>
<keyword evidence="4" id="KW-1185">Reference proteome</keyword>
<dbReference type="InParanoid" id="A0A0G4EXS5"/>
<feature type="region of interest" description="Disordered" evidence="1">
    <location>
        <begin position="73"/>
        <end position="92"/>
    </location>
</feature>
<dbReference type="OrthoDB" id="415824at2759"/>
<dbReference type="Proteomes" id="UP000041254">
    <property type="component" value="Unassembled WGS sequence"/>
</dbReference>
<gene>
    <name evidence="3" type="ORF">Vbra_8547</name>
</gene>
<feature type="region of interest" description="Disordered" evidence="1">
    <location>
        <begin position="1"/>
        <end position="30"/>
    </location>
</feature>
<organism evidence="3 4">
    <name type="scientific">Vitrella brassicaformis (strain CCMP3155)</name>
    <dbReference type="NCBI Taxonomy" id="1169540"/>
    <lineage>
        <taxon>Eukaryota</taxon>
        <taxon>Sar</taxon>
        <taxon>Alveolata</taxon>
        <taxon>Colpodellida</taxon>
        <taxon>Vitrellaceae</taxon>
        <taxon>Vitrella</taxon>
    </lineage>
</organism>
<feature type="compositionally biased region" description="Pro residues" evidence="1">
    <location>
        <begin position="1"/>
        <end position="10"/>
    </location>
</feature>
<evidence type="ECO:0000313" key="3">
    <source>
        <dbReference type="EMBL" id="CEM04114.1"/>
    </source>
</evidence>
<evidence type="ECO:0000313" key="4">
    <source>
        <dbReference type="Proteomes" id="UP000041254"/>
    </source>
</evidence>
<feature type="transmembrane region" description="Helical" evidence="2">
    <location>
        <begin position="272"/>
        <end position="292"/>
    </location>
</feature>
<name>A0A0G4EXS5_VITBC</name>
<dbReference type="VEuPathDB" id="CryptoDB:Vbra_8547"/>
<reference evidence="3 4" key="1">
    <citation type="submission" date="2014-11" db="EMBL/GenBank/DDBJ databases">
        <authorList>
            <person name="Zhu J."/>
            <person name="Qi W."/>
            <person name="Song R."/>
        </authorList>
    </citation>
    <scope>NUCLEOTIDE SEQUENCE [LARGE SCALE GENOMIC DNA]</scope>
</reference>
<evidence type="ECO:0000256" key="2">
    <source>
        <dbReference type="SAM" id="Phobius"/>
    </source>
</evidence>
<proteinExistence type="predicted"/>
<evidence type="ECO:0008006" key="5">
    <source>
        <dbReference type="Google" id="ProtNLM"/>
    </source>
</evidence>
<evidence type="ECO:0000256" key="1">
    <source>
        <dbReference type="SAM" id="MobiDB-lite"/>
    </source>
</evidence>
<feature type="compositionally biased region" description="Polar residues" evidence="1">
    <location>
        <begin position="11"/>
        <end position="21"/>
    </location>
</feature>
<dbReference type="EMBL" id="CDMY01000347">
    <property type="protein sequence ID" value="CEM04114.1"/>
    <property type="molecule type" value="Genomic_DNA"/>
</dbReference>
<accession>A0A0G4EXS5</accession>
<keyword evidence="2" id="KW-0812">Transmembrane</keyword>
<feature type="transmembrane region" description="Helical" evidence="2">
    <location>
        <begin position="537"/>
        <end position="557"/>
    </location>
</feature>
<sequence>MALSAPPPPCTSSGSLQSLAQQRMAPDGLVRPHLGGPLDFGSPELSLLEVFFRVNPMSSHHREPIPANTTAFAKRDEHPESQSDSQMNATAGERGSVLSALDQTASSIESNIEALIAGASTALTRAIANEQQAWQKEKRREKNAVKPRYARVKRHRMPQHPLHPLHPLPPTSLTSLENYQDAPIDEMLLEEESEQLANSPLTNAADMVYVLDKAKRRFSLTGGGKTKFDNEEWDLQKRHFLPYGQPLLFPEDVAPLTQAEIAERLRAQDSMVLLLMLVIYVVTLAFGCSPVYRLAGNANRSTIRYYTDRRTRGPLLACDDPTLDGFLMTFNRKPTHPGPNLQIDGWLPRAPTAPVLAAAAAAAPSHAAGGGGGEGYEDVAEEGRIERLPGPVVAVGRRGYLEAEGEEPLTPGGRSSYSFYSDEEEGAVTYFHPLLQERVLAFSFCLDLDPWIGDMGLISEPHLEQLRRFLVTTNSLETVVLSKQVCWEGWEELATSIKNKIKCEGFDGEVEVHLVGSEDLTILQNQQWSNFIHNRTTQTLCALSGVGLILYLLYTLVRGKTIRATAEFHVDVSVSGYWSIIEECLGRQRFLPTPTAAPAAVRMPSRARQQQERAAGVGVGVSERAPLLGVPVAMGERERERGSRHV</sequence>
<dbReference type="AlphaFoldDB" id="A0A0G4EXS5"/>
<keyword evidence="2" id="KW-0472">Membrane</keyword>